<proteinExistence type="predicted"/>
<comment type="caution">
    <text evidence="2">The sequence shown here is derived from an EMBL/GenBank/DDBJ whole genome shotgun (WGS) entry which is preliminary data.</text>
</comment>
<evidence type="ECO:0000259" key="1">
    <source>
        <dbReference type="PROSITE" id="PS50181"/>
    </source>
</evidence>
<dbReference type="InterPro" id="IPR017451">
    <property type="entry name" value="F-box-assoc_interact_dom"/>
</dbReference>
<dbReference type="Proteomes" id="UP000822688">
    <property type="component" value="Chromosome 4"/>
</dbReference>
<dbReference type="Pfam" id="PF03478">
    <property type="entry name" value="Beta-prop_KIB1-4"/>
    <property type="match status" value="1"/>
</dbReference>
<dbReference type="Gene3D" id="1.20.1280.50">
    <property type="match status" value="1"/>
</dbReference>
<reference evidence="2" key="1">
    <citation type="submission" date="2020-06" db="EMBL/GenBank/DDBJ databases">
        <title>WGS assembly of Ceratodon purpureus strain R40.</title>
        <authorList>
            <person name="Carey S.B."/>
            <person name="Jenkins J."/>
            <person name="Shu S."/>
            <person name="Lovell J.T."/>
            <person name="Sreedasyam A."/>
            <person name="Maumus F."/>
            <person name="Tiley G.P."/>
            <person name="Fernandez-Pozo N."/>
            <person name="Barry K."/>
            <person name="Chen C."/>
            <person name="Wang M."/>
            <person name="Lipzen A."/>
            <person name="Daum C."/>
            <person name="Saski C.A."/>
            <person name="Payton A.C."/>
            <person name="Mcbreen J.C."/>
            <person name="Conrad R.E."/>
            <person name="Kollar L.M."/>
            <person name="Olsson S."/>
            <person name="Huttunen S."/>
            <person name="Landis J.B."/>
            <person name="Wickett N.J."/>
            <person name="Johnson M.G."/>
            <person name="Rensing S.A."/>
            <person name="Grimwood J."/>
            <person name="Schmutz J."/>
            <person name="Mcdaniel S.F."/>
        </authorList>
    </citation>
    <scope>NUCLEOTIDE SEQUENCE</scope>
    <source>
        <strain evidence="2">R40</strain>
    </source>
</reference>
<dbReference type="InterPro" id="IPR001810">
    <property type="entry name" value="F-box_dom"/>
</dbReference>
<dbReference type="EMBL" id="CM026424">
    <property type="protein sequence ID" value="KAG0581608.1"/>
    <property type="molecule type" value="Genomic_DNA"/>
</dbReference>
<dbReference type="InterPro" id="IPR015915">
    <property type="entry name" value="Kelch-typ_b-propeller"/>
</dbReference>
<dbReference type="PROSITE" id="PS50181">
    <property type="entry name" value="FBOX"/>
    <property type="match status" value="1"/>
</dbReference>
<dbReference type="CDD" id="cd22157">
    <property type="entry name" value="F-box_AtFBW1-like"/>
    <property type="match status" value="1"/>
</dbReference>
<dbReference type="SUPFAM" id="SSF81383">
    <property type="entry name" value="F-box domain"/>
    <property type="match status" value="1"/>
</dbReference>
<keyword evidence="3" id="KW-1185">Reference proteome</keyword>
<dbReference type="SUPFAM" id="SSF117281">
    <property type="entry name" value="Kelch motif"/>
    <property type="match status" value="1"/>
</dbReference>
<dbReference type="SMART" id="SM00256">
    <property type="entry name" value="FBOX"/>
    <property type="match status" value="1"/>
</dbReference>
<protein>
    <recommendedName>
        <fullName evidence="1">F-box domain-containing protein</fullName>
    </recommendedName>
</protein>
<dbReference type="AlphaFoldDB" id="A0A8T0IGD9"/>
<dbReference type="FunFam" id="1.20.1280.50:FF:000040">
    <property type="entry name" value="protein UNUSUAL FLORAL ORGANS"/>
    <property type="match status" value="1"/>
</dbReference>
<dbReference type="InterPro" id="IPR036047">
    <property type="entry name" value="F-box-like_dom_sf"/>
</dbReference>
<dbReference type="InterPro" id="IPR050796">
    <property type="entry name" value="SCF_F-box_component"/>
</dbReference>
<organism evidence="2 3">
    <name type="scientific">Ceratodon purpureus</name>
    <name type="common">Fire moss</name>
    <name type="synonym">Dicranum purpureum</name>
    <dbReference type="NCBI Taxonomy" id="3225"/>
    <lineage>
        <taxon>Eukaryota</taxon>
        <taxon>Viridiplantae</taxon>
        <taxon>Streptophyta</taxon>
        <taxon>Embryophyta</taxon>
        <taxon>Bryophyta</taxon>
        <taxon>Bryophytina</taxon>
        <taxon>Bryopsida</taxon>
        <taxon>Dicranidae</taxon>
        <taxon>Pseudoditrichales</taxon>
        <taxon>Ditrichaceae</taxon>
        <taxon>Ceratodon</taxon>
    </lineage>
</organism>
<evidence type="ECO:0000313" key="3">
    <source>
        <dbReference type="Proteomes" id="UP000822688"/>
    </source>
</evidence>
<dbReference type="PANTHER" id="PTHR31672">
    <property type="entry name" value="BNACNNG10540D PROTEIN"/>
    <property type="match status" value="1"/>
</dbReference>
<dbReference type="InterPro" id="IPR005174">
    <property type="entry name" value="KIB1-4_b-propeller"/>
</dbReference>
<feature type="domain" description="F-box" evidence="1">
    <location>
        <begin position="72"/>
        <end position="117"/>
    </location>
</feature>
<dbReference type="Pfam" id="PF00646">
    <property type="entry name" value="F-box"/>
    <property type="match status" value="1"/>
</dbReference>
<name>A0A8T0IGD9_CERPU</name>
<dbReference type="Gene3D" id="2.120.10.80">
    <property type="entry name" value="Kelch-type beta propeller"/>
    <property type="match status" value="1"/>
</dbReference>
<sequence>MSGDNSGDDCMETDPVPGYGGCSSDLVRSLASLSVVNGSRKHTGVEKGERGKASLNLHPCSGRRETVEPLDEELWSSLPEHLHDIILAWLPLPSFFRLRCVCKRWNDIINVKSFLSVCSRVPSQGSLFLMFTDMLQQKFAAYDPTTQRWHMLPHSFFLPCPYFESVLVATAGGLLCFQGTGAQNRYLSVSNPMTRTQRKLPPMLNMKSPYVVGMVMDREHQTYKILVVPGHQDGDSLTSQVYDSRTNSWYMASSLPRRVALITGTAFINGYLYSMSFGATAGVLAFDVHEGTWHELKVRMSQVVCPQLIGHRGQLLMVGGVEEYGTLRSVHLWRLDMARSEWLEVQCMPDTLFNTLFKSQHRHFLCFSHGDYVCFTESSSREMLMYDMYRNSWWWLPVCTLNSNLQAGSVLGFSFEPRLDAQV</sequence>
<dbReference type="OrthoDB" id="1885938at2759"/>
<gene>
    <name evidence="2" type="ORF">KC19_4G265200</name>
</gene>
<accession>A0A8T0IGD9</accession>
<evidence type="ECO:0000313" key="2">
    <source>
        <dbReference type="EMBL" id="KAG0581608.1"/>
    </source>
</evidence>
<dbReference type="NCBIfam" id="TIGR01640">
    <property type="entry name" value="F_box_assoc_1"/>
    <property type="match status" value="1"/>
</dbReference>